<keyword evidence="2" id="KW-0158">Chromosome</keyword>
<dbReference type="EMBL" id="JAINUG010000381">
    <property type="protein sequence ID" value="KAJ8372894.1"/>
    <property type="molecule type" value="Genomic_DNA"/>
</dbReference>
<dbReference type="PROSITE" id="PS51504">
    <property type="entry name" value="H15"/>
    <property type="match status" value="1"/>
</dbReference>
<dbReference type="InterPro" id="IPR036390">
    <property type="entry name" value="WH_DNA-bd_sf"/>
</dbReference>
<keyword evidence="1 2" id="KW-0238">DNA-binding</keyword>
<name>A0AAD7RAG4_9TELE</name>
<protein>
    <recommendedName>
        <fullName evidence="4">H15 domain-containing protein</fullName>
    </recommendedName>
</protein>
<evidence type="ECO:0000256" key="3">
    <source>
        <dbReference type="SAM" id="MobiDB-lite"/>
    </source>
</evidence>
<dbReference type="SMART" id="SM00526">
    <property type="entry name" value="H15"/>
    <property type="match status" value="1"/>
</dbReference>
<keyword evidence="6" id="KW-1185">Reference proteome</keyword>
<dbReference type="Gene3D" id="1.10.10.10">
    <property type="entry name" value="Winged helix-like DNA-binding domain superfamily/Winged helix DNA-binding domain"/>
    <property type="match status" value="1"/>
</dbReference>
<dbReference type="InterPro" id="IPR005818">
    <property type="entry name" value="Histone_H1/H5_H15"/>
</dbReference>
<comment type="similarity">
    <text evidence="2">Belongs to the histone H1/H5 family.</text>
</comment>
<evidence type="ECO:0000313" key="5">
    <source>
        <dbReference type="EMBL" id="KAJ8372894.1"/>
    </source>
</evidence>
<accession>A0AAD7RAG4</accession>
<dbReference type="GO" id="GO:0005634">
    <property type="term" value="C:nucleus"/>
    <property type="evidence" value="ECO:0007669"/>
    <property type="project" value="UniProtKB-SubCell"/>
</dbReference>
<dbReference type="CDD" id="cd00073">
    <property type="entry name" value="H15"/>
    <property type="match status" value="1"/>
</dbReference>
<keyword evidence="2" id="KW-0539">Nucleus</keyword>
<proteinExistence type="inferred from homology"/>
<feature type="region of interest" description="Disordered" evidence="3">
    <location>
        <begin position="1"/>
        <end position="55"/>
    </location>
</feature>
<feature type="compositionally biased region" description="Polar residues" evidence="3">
    <location>
        <begin position="1"/>
        <end position="15"/>
    </location>
</feature>
<dbReference type="Proteomes" id="UP001221898">
    <property type="component" value="Unassembled WGS sequence"/>
</dbReference>
<feature type="domain" description="H15" evidence="4">
    <location>
        <begin position="53"/>
        <end position="127"/>
    </location>
</feature>
<evidence type="ECO:0000256" key="1">
    <source>
        <dbReference type="ARBA" id="ARBA00023125"/>
    </source>
</evidence>
<dbReference type="SUPFAM" id="SSF46785">
    <property type="entry name" value="Winged helix' DNA-binding domain"/>
    <property type="match status" value="1"/>
</dbReference>
<dbReference type="InterPro" id="IPR036388">
    <property type="entry name" value="WH-like_DNA-bd_sf"/>
</dbReference>
<sequence length="168" mass="18850">MATDVQETAPVSASEETPAVAGKKKATTSKKAQPVAIQATTPGKKKNKKKKNKPGKYSVLVMDTIRKLGERNGSSLSKIYNESKKVNWFDQQNGRMYLRYSIRALLLNESLIQMKGIGANGSFRLNKKKKRSLIKSQLLKRAPPELGRSQLLRPKRPKSQRTRKSGRK</sequence>
<dbReference type="Pfam" id="PF00538">
    <property type="entry name" value="Linker_histone"/>
    <property type="match status" value="1"/>
</dbReference>
<feature type="compositionally biased region" description="Basic residues" evidence="3">
    <location>
        <begin position="43"/>
        <end position="54"/>
    </location>
</feature>
<evidence type="ECO:0000259" key="4">
    <source>
        <dbReference type="PROSITE" id="PS51504"/>
    </source>
</evidence>
<dbReference type="GO" id="GO:0030527">
    <property type="term" value="F:structural constituent of chromatin"/>
    <property type="evidence" value="ECO:0007669"/>
    <property type="project" value="InterPro"/>
</dbReference>
<dbReference type="GO" id="GO:0000786">
    <property type="term" value="C:nucleosome"/>
    <property type="evidence" value="ECO:0007669"/>
    <property type="project" value="InterPro"/>
</dbReference>
<comment type="caution">
    <text evidence="5">The sequence shown here is derived from an EMBL/GenBank/DDBJ whole genome shotgun (WGS) entry which is preliminary data.</text>
</comment>
<evidence type="ECO:0000256" key="2">
    <source>
        <dbReference type="RuleBase" id="RU003894"/>
    </source>
</evidence>
<feature type="region of interest" description="Disordered" evidence="3">
    <location>
        <begin position="135"/>
        <end position="168"/>
    </location>
</feature>
<dbReference type="PRINTS" id="PR00624">
    <property type="entry name" value="HISTONEH5"/>
</dbReference>
<dbReference type="GO" id="GO:0003677">
    <property type="term" value="F:DNA binding"/>
    <property type="evidence" value="ECO:0007669"/>
    <property type="project" value="UniProtKB-KW"/>
</dbReference>
<organism evidence="5 6">
    <name type="scientific">Aldrovandia affinis</name>
    <dbReference type="NCBI Taxonomy" id="143900"/>
    <lineage>
        <taxon>Eukaryota</taxon>
        <taxon>Metazoa</taxon>
        <taxon>Chordata</taxon>
        <taxon>Craniata</taxon>
        <taxon>Vertebrata</taxon>
        <taxon>Euteleostomi</taxon>
        <taxon>Actinopterygii</taxon>
        <taxon>Neopterygii</taxon>
        <taxon>Teleostei</taxon>
        <taxon>Notacanthiformes</taxon>
        <taxon>Halosauridae</taxon>
        <taxon>Aldrovandia</taxon>
    </lineage>
</organism>
<reference evidence="5" key="1">
    <citation type="journal article" date="2023" name="Science">
        <title>Genome structures resolve the early diversification of teleost fishes.</title>
        <authorList>
            <person name="Parey E."/>
            <person name="Louis A."/>
            <person name="Montfort J."/>
            <person name="Bouchez O."/>
            <person name="Roques C."/>
            <person name="Iampietro C."/>
            <person name="Lluch J."/>
            <person name="Castinel A."/>
            <person name="Donnadieu C."/>
            <person name="Desvignes T."/>
            <person name="Floi Bucao C."/>
            <person name="Jouanno E."/>
            <person name="Wen M."/>
            <person name="Mejri S."/>
            <person name="Dirks R."/>
            <person name="Jansen H."/>
            <person name="Henkel C."/>
            <person name="Chen W.J."/>
            <person name="Zahm M."/>
            <person name="Cabau C."/>
            <person name="Klopp C."/>
            <person name="Thompson A.W."/>
            <person name="Robinson-Rechavi M."/>
            <person name="Braasch I."/>
            <person name="Lecointre G."/>
            <person name="Bobe J."/>
            <person name="Postlethwait J.H."/>
            <person name="Berthelot C."/>
            <person name="Roest Crollius H."/>
            <person name="Guiguen Y."/>
        </authorList>
    </citation>
    <scope>NUCLEOTIDE SEQUENCE</scope>
    <source>
        <strain evidence="5">NC1722</strain>
    </source>
</reference>
<comment type="subcellular location">
    <subcellularLocation>
        <location evidence="2">Nucleus</location>
    </subcellularLocation>
</comment>
<dbReference type="AlphaFoldDB" id="A0AAD7RAG4"/>
<gene>
    <name evidence="5" type="ORF">AAFF_G00275980</name>
</gene>
<feature type="compositionally biased region" description="Basic residues" evidence="3">
    <location>
        <begin position="153"/>
        <end position="168"/>
    </location>
</feature>
<evidence type="ECO:0000313" key="6">
    <source>
        <dbReference type="Proteomes" id="UP001221898"/>
    </source>
</evidence>
<dbReference type="InterPro" id="IPR005819">
    <property type="entry name" value="H1/H5"/>
</dbReference>
<dbReference type="GO" id="GO:0006334">
    <property type="term" value="P:nucleosome assembly"/>
    <property type="evidence" value="ECO:0007669"/>
    <property type="project" value="InterPro"/>
</dbReference>